<dbReference type="AlphaFoldDB" id="A0A5Q5CKA9"/>
<evidence type="ECO:0000256" key="4">
    <source>
        <dbReference type="PROSITE-ProRule" id="PRU00335"/>
    </source>
</evidence>
<dbReference type="GO" id="GO:0000976">
    <property type="term" value="F:transcription cis-regulatory region binding"/>
    <property type="evidence" value="ECO:0007669"/>
    <property type="project" value="TreeGrafter"/>
</dbReference>
<dbReference type="PANTHER" id="PTHR30055:SF234">
    <property type="entry name" value="HTH-TYPE TRANSCRIPTIONAL REGULATOR BETI"/>
    <property type="match status" value="1"/>
</dbReference>
<dbReference type="Gene3D" id="1.10.357.10">
    <property type="entry name" value="Tetracycline Repressor, domain 2"/>
    <property type="match status" value="1"/>
</dbReference>
<dbReference type="InterPro" id="IPR050109">
    <property type="entry name" value="HTH-type_TetR-like_transc_reg"/>
</dbReference>
<evidence type="ECO:0000256" key="2">
    <source>
        <dbReference type="ARBA" id="ARBA00023125"/>
    </source>
</evidence>
<dbReference type="PANTHER" id="PTHR30055">
    <property type="entry name" value="HTH-TYPE TRANSCRIPTIONAL REGULATOR RUTR"/>
    <property type="match status" value="1"/>
</dbReference>
<evidence type="ECO:0000259" key="5">
    <source>
        <dbReference type="PROSITE" id="PS50977"/>
    </source>
</evidence>
<dbReference type="Gene3D" id="1.10.10.60">
    <property type="entry name" value="Homeodomain-like"/>
    <property type="match status" value="1"/>
</dbReference>
<feature type="domain" description="HTH tetR-type" evidence="5">
    <location>
        <begin position="50"/>
        <end position="110"/>
    </location>
</feature>
<name>A0A5Q5CKA9_MYCSJ</name>
<dbReference type="PRINTS" id="PR00455">
    <property type="entry name" value="HTHTETR"/>
</dbReference>
<dbReference type="InterPro" id="IPR009057">
    <property type="entry name" value="Homeodomain-like_sf"/>
</dbReference>
<dbReference type="SUPFAM" id="SSF48498">
    <property type="entry name" value="Tetracyclin repressor-like, C-terminal domain"/>
    <property type="match status" value="1"/>
</dbReference>
<dbReference type="EMBL" id="CP000580">
    <property type="protein sequence ID" value="ABN99913.1"/>
    <property type="molecule type" value="Genomic_DNA"/>
</dbReference>
<protein>
    <submittedName>
        <fullName evidence="6">Transcriptional regulator, TetR family</fullName>
    </submittedName>
</protein>
<keyword evidence="2 4" id="KW-0238">DNA-binding</keyword>
<dbReference type="InterPro" id="IPR036271">
    <property type="entry name" value="Tet_transcr_reg_TetR-rel_C_sf"/>
</dbReference>
<feature type="DNA-binding region" description="H-T-H motif" evidence="4">
    <location>
        <begin position="73"/>
        <end position="92"/>
    </location>
</feature>
<dbReference type="GO" id="GO:0003700">
    <property type="term" value="F:DNA-binding transcription factor activity"/>
    <property type="evidence" value="ECO:0007669"/>
    <property type="project" value="TreeGrafter"/>
</dbReference>
<evidence type="ECO:0000256" key="1">
    <source>
        <dbReference type="ARBA" id="ARBA00023015"/>
    </source>
</evidence>
<evidence type="ECO:0000256" key="3">
    <source>
        <dbReference type="ARBA" id="ARBA00023163"/>
    </source>
</evidence>
<gene>
    <name evidence="6" type="ordered locus">Mjls_4141</name>
</gene>
<dbReference type="Pfam" id="PF00440">
    <property type="entry name" value="TetR_N"/>
    <property type="match status" value="1"/>
</dbReference>
<keyword evidence="1" id="KW-0805">Transcription regulation</keyword>
<accession>A0A5Q5CKA9</accession>
<dbReference type="KEGG" id="mjl:Mjls_4141"/>
<proteinExistence type="predicted"/>
<reference evidence="6" key="1">
    <citation type="submission" date="2007-02" db="EMBL/GenBank/DDBJ databases">
        <title>Complete sequence of Mycobacterium sp. JLS.</title>
        <authorList>
            <consortium name="US DOE Joint Genome Institute"/>
            <person name="Copeland A."/>
            <person name="Lucas S."/>
            <person name="Lapidus A."/>
            <person name="Barry K."/>
            <person name="Detter J.C."/>
            <person name="Glavina del Rio T."/>
            <person name="Hammon N."/>
            <person name="Israni S."/>
            <person name="Dalin E."/>
            <person name="Tice H."/>
            <person name="Pitluck S."/>
            <person name="Chain P."/>
            <person name="Malfatti S."/>
            <person name="Shin M."/>
            <person name="Vergez L."/>
            <person name="Schmutz J."/>
            <person name="Larimer F."/>
            <person name="Land M."/>
            <person name="Hauser L."/>
            <person name="Kyrpides N."/>
            <person name="Mikhailova N."/>
            <person name="Miller C.D."/>
            <person name="Anderson A.J."/>
            <person name="Sims R.C."/>
            <person name="Richardson P."/>
        </authorList>
    </citation>
    <scope>NUCLEOTIDE SEQUENCE [LARGE SCALE GENOMIC DNA]</scope>
    <source>
        <strain evidence="6">JLS</strain>
    </source>
</reference>
<organism evidence="6">
    <name type="scientific">Mycobacterium sp. (strain JLS)</name>
    <dbReference type="NCBI Taxonomy" id="164757"/>
    <lineage>
        <taxon>Bacteria</taxon>
        <taxon>Bacillati</taxon>
        <taxon>Actinomycetota</taxon>
        <taxon>Actinomycetes</taxon>
        <taxon>Mycobacteriales</taxon>
        <taxon>Mycobacteriaceae</taxon>
        <taxon>Mycobacterium</taxon>
    </lineage>
</organism>
<dbReference type="SUPFAM" id="SSF46689">
    <property type="entry name" value="Homeodomain-like"/>
    <property type="match status" value="1"/>
</dbReference>
<evidence type="ECO:0000313" key="6">
    <source>
        <dbReference type="EMBL" id="ABN99913.1"/>
    </source>
</evidence>
<dbReference type="InterPro" id="IPR001647">
    <property type="entry name" value="HTH_TetR"/>
</dbReference>
<dbReference type="PROSITE" id="PS50977">
    <property type="entry name" value="HTH_TETR_2"/>
    <property type="match status" value="1"/>
</dbReference>
<keyword evidence="3" id="KW-0804">Transcription</keyword>
<sequence length="243" mass="26584">MTPNHAPANQATFRSATLLSVAQTRRREELIATGTPAVDDHDEDVDPRLQRSRARLLDASARLLSTGGVEAVTVDAVTRASRVAKTTLYRHFGGATELLAATFERILPQVIPPPATGPLRDRLIELLSRQATLLDEAPLHLTLLAWVSLGPEQSSDDHHSGAVARNSLRAKVIEQYRQPFDQLLESPQARAELGDFDLTLGLAQLLGPLLFGRLTGIRAIDRDDCIRIVDDFFVTHQPGAAPR</sequence>